<protein>
    <submittedName>
        <fullName evidence="1">Uncharacterized protein</fullName>
    </submittedName>
</protein>
<dbReference type="AlphaFoldDB" id="A0A0E9UK52"/>
<reference evidence="1" key="2">
    <citation type="journal article" date="2015" name="Fish Shellfish Immunol.">
        <title>Early steps in the European eel (Anguilla anguilla)-Vibrio vulnificus interaction in the gills: Role of the RtxA13 toxin.</title>
        <authorList>
            <person name="Callol A."/>
            <person name="Pajuelo D."/>
            <person name="Ebbesson L."/>
            <person name="Teles M."/>
            <person name="MacKenzie S."/>
            <person name="Amaro C."/>
        </authorList>
    </citation>
    <scope>NUCLEOTIDE SEQUENCE</scope>
</reference>
<dbReference type="EMBL" id="GBXM01042481">
    <property type="protein sequence ID" value="JAH66096.1"/>
    <property type="molecule type" value="Transcribed_RNA"/>
</dbReference>
<sequence>MMGLSHNHKQRCWQLAPLTERKPSMEKSLWKFK</sequence>
<evidence type="ECO:0000313" key="1">
    <source>
        <dbReference type="EMBL" id="JAH66096.1"/>
    </source>
</evidence>
<name>A0A0E9UK52_ANGAN</name>
<organism evidence="1">
    <name type="scientific">Anguilla anguilla</name>
    <name type="common">European freshwater eel</name>
    <name type="synonym">Muraena anguilla</name>
    <dbReference type="NCBI Taxonomy" id="7936"/>
    <lineage>
        <taxon>Eukaryota</taxon>
        <taxon>Metazoa</taxon>
        <taxon>Chordata</taxon>
        <taxon>Craniata</taxon>
        <taxon>Vertebrata</taxon>
        <taxon>Euteleostomi</taxon>
        <taxon>Actinopterygii</taxon>
        <taxon>Neopterygii</taxon>
        <taxon>Teleostei</taxon>
        <taxon>Anguilliformes</taxon>
        <taxon>Anguillidae</taxon>
        <taxon>Anguilla</taxon>
    </lineage>
</organism>
<accession>A0A0E9UK52</accession>
<reference evidence="1" key="1">
    <citation type="submission" date="2014-11" db="EMBL/GenBank/DDBJ databases">
        <authorList>
            <person name="Amaro Gonzalez C."/>
        </authorList>
    </citation>
    <scope>NUCLEOTIDE SEQUENCE</scope>
</reference>
<proteinExistence type="predicted"/>